<evidence type="ECO:0000256" key="8">
    <source>
        <dbReference type="ARBA" id="ARBA00023136"/>
    </source>
</evidence>
<evidence type="ECO:0000256" key="1">
    <source>
        <dbReference type="ARBA" id="ARBA00022448"/>
    </source>
</evidence>
<dbReference type="EMBL" id="PXYX01000020">
    <property type="protein sequence ID" value="PSR26694.1"/>
    <property type="molecule type" value="Genomic_DNA"/>
</dbReference>
<evidence type="ECO:0000256" key="2">
    <source>
        <dbReference type="ARBA" id="ARBA00022553"/>
    </source>
</evidence>
<gene>
    <name evidence="10" type="ORF">C7B47_10275</name>
</gene>
<feature type="transmembrane region" description="Helical" evidence="9">
    <location>
        <begin position="78"/>
        <end position="105"/>
    </location>
</feature>
<evidence type="ECO:0000313" key="11">
    <source>
        <dbReference type="Proteomes" id="UP000242705"/>
    </source>
</evidence>
<keyword evidence="3" id="KW-0285">Flavoprotein</keyword>
<feature type="transmembrane region" description="Helical" evidence="9">
    <location>
        <begin position="229"/>
        <end position="260"/>
    </location>
</feature>
<keyword evidence="8 9" id="KW-0472">Membrane</keyword>
<evidence type="ECO:0000256" key="4">
    <source>
        <dbReference type="ARBA" id="ARBA00022643"/>
    </source>
</evidence>
<evidence type="ECO:0000256" key="9">
    <source>
        <dbReference type="SAM" id="Phobius"/>
    </source>
</evidence>
<feature type="transmembrane region" description="Helical" evidence="9">
    <location>
        <begin position="139"/>
        <end position="161"/>
    </location>
</feature>
<evidence type="ECO:0000256" key="6">
    <source>
        <dbReference type="ARBA" id="ARBA00022967"/>
    </source>
</evidence>
<evidence type="ECO:0000256" key="5">
    <source>
        <dbReference type="ARBA" id="ARBA00022692"/>
    </source>
</evidence>
<evidence type="ECO:0008006" key="12">
    <source>
        <dbReference type="Google" id="ProtNLM"/>
    </source>
</evidence>
<evidence type="ECO:0000256" key="3">
    <source>
        <dbReference type="ARBA" id="ARBA00022630"/>
    </source>
</evidence>
<feature type="transmembrane region" description="Helical" evidence="9">
    <location>
        <begin position="167"/>
        <end position="187"/>
    </location>
</feature>
<proteinExistence type="predicted"/>
<evidence type="ECO:0000313" key="10">
    <source>
        <dbReference type="EMBL" id="PSR26694.1"/>
    </source>
</evidence>
<feature type="transmembrane region" description="Helical" evidence="9">
    <location>
        <begin position="45"/>
        <end position="66"/>
    </location>
</feature>
<organism evidence="10 11">
    <name type="scientific">Sulfobacillus thermosulfidooxidans</name>
    <dbReference type="NCBI Taxonomy" id="28034"/>
    <lineage>
        <taxon>Bacteria</taxon>
        <taxon>Bacillati</taxon>
        <taxon>Bacillota</taxon>
        <taxon>Clostridia</taxon>
        <taxon>Eubacteriales</taxon>
        <taxon>Clostridiales Family XVII. Incertae Sedis</taxon>
        <taxon>Sulfobacillus</taxon>
    </lineage>
</organism>
<dbReference type="Pfam" id="PF03116">
    <property type="entry name" value="NQR2_RnfD_RnfE"/>
    <property type="match status" value="1"/>
</dbReference>
<dbReference type="Proteomes" id="UP000242705">
    <property type="component" value="Unassembled WGS sequence"/>
</dbReference>
<keyword evidence="2" id="KW-0597">Phosphoprotein</keyword>
<feature type="transmembrane region" description="Helical" evidence="9">
    <location>
        <begin position="117"/>
        <end position="132"/>
    </location>
</feature>
<dbReference type="GO" id="GO:0016020">
    <property type="term" value="C:membrane"/>
    <property type="evidence" value="ECO:0007669"/>
    <property type="project" value="InterPro"/>
</dbReference>
<dbReference type="GO" id="GO:0055085">
    <property type="term" value="P:transmembrane transport"/>
    <property type="evidence" value="ECO:0007669"/>
    <property type="project" value="InterPro"/>
</dbReference>
<keyword evidence="1" id="KW-0813">Transport</keyword>
<keyword evidence="7 9" id="KW-1133">Transmembrane helix</keyword>
<keyword evidence="5 9" id="KW-0812">Transmembrane</keyword>
<comment type="caution">
    <text evidence="10">The sequence shown here is derived from an EMBL/GenBank/DDBJ whole genome shotgun (WGS) entry which is preliminary data.</text>
</comment>
<sequence>MTRSAKKIPQPSWMRFFKTPKGYVLVALIVLSMIAGIFSPGPKEWLLLITASATAVITEAVIAWALHRSITLSTSGLITALIISDIVSVVTPLYLVMLTTVIALASKHVLKRGRKPLFNPAAFGLLFSLLVFQTPQSWWAALSLLPPYFVLILLIAGIVVAVRVKKYVQVLAFLGTYFSLLLVMALFHMGLASDTPGDALRAPFVNSALFMAFFMLTDPPTTPSSIGRQIQFSVIVASIAVAIFAVFGGLAYLFIGLLVGNSWTMWMARKKPRALPAQSKEALAP</sequence>
<keyword evidence="6" id="KW-1278">Translocase</keyword>
<dbReference type="AlphaFoldDB" id="A0A2T2WWT2"/>
<dbReference type="InterPro" id="IPR004338">
    <property type="entry name" value="NqrB/RnfD"/>
</dbReference>
<reference evidence="10 11" key="1">
    <citation type="journal article" date="2014" name="BMC Genomics">
        <title>Comparison of environmental and isolate Sulfobacillus genomes reveals diverse carbon, sulfur, nitrogen, and hydrogen metabolisms.</title>
        <authorList>
            <person name="Justice N.B."/>
            <person name="Norman A."/>
            <person name="Brown C.T."/>
            <person name="Singh A."/>
            <person name="Thomas B.C."/>
            <person name="Banfield J.F."/>
        </authorList>
    </citation>
    <scope>NUCLEOTIDE SEQUENCE [LARGE SCALE GENOMIC DNA]</scope>
    <source>
        <strain evidence="10">AMDSBA5</strain>
    </source>
</reference>
<protein>
    <recommendedName>
        <fullName evidence="12">Na+-translocating ferredoxin:NAD+ oxidoreductase RNF, RnfD subunit</fullName>
    </recommendedName>
</protein>
<evidence type="ECO:0000256" key="7">
    <source>
        <dbReference type="ARBA" id="ARBA00022989"/>
    </source>
</evidence>
<name>A0A2T2WWT2_SULTH</name>
<keyword evidence="4" id="KW-0288">FMN</keyword>
<accession>A0A2T2WWT2</accession>
<feature type="transmembrane region" description="Helical" evidence="9">
    <location>
        <begin position="21"/>
        <end position="39"/>
    </location>
</feature>